<organism evidence="5 6">
    <name type="scientific">Pedobacter helvus</name>
    <dbReference type="NCBI Taxonomy" id="2563444"/>
    <lineage>
        <taxon>Bacteria</taxon>
        <taxon>Pseudomonadati</taxon>
        <taxon>Bacteroidota</taxon>
        <taxon>Sphingobacteriia</taxon>
        <taxon>Sphingobacteriales</taxon>
        <taxon>Sphingobacteriaceae</taxon>
        <taxon>Pedobacter</taxon>
    </lineage>
</organism>
<dbReference type="Pfam" id="PF00149">
    <property type="entry name" value="Metallophos"/>
    <property type="match status" value="1"/>
</dbReference>
<dbReference type="Gene3D" id="2.40.160.50">
    <property type="entry name" value="membrane protein fhac: a member of the omp85/tpsb transporter family"/>
    <property type="match status" value="1"/>
</dbReference>
<dbReference type="EMBL" id="SRMP02000001">
    <property type="protein sequence ID" value="MFN0290204.1"/>
    <property type="molecule type" value="Genomic_DNA"/>
</dbReference>
<comment type="subcellular location">
    <subcellularLocation>
        <location evidence="1">Membrane</location>
    </subcellularLocation>
</comment>
<evidence type="ECO:0000259" key="4">
    <source>
        <dbReference type="Pfam" id="PF01103"/>
    </source>
</evidence>
<feature type="domain" description="Calcineurin-like phosphoesterase" evidence="3">
    <location>
        <begin position="27"/>
        <end position="221"/>
    </location>
</feature>
<evidence type="ECO:0000313" key="6">
    <source>
        <dbReference type="Proteomes" id="UP001517367"/>
    </source>
</evidence>
<comment type="caution">
    <text evidence="5">The sequence shown here is derived from an EMBL/GenBank/DDBJ whole genome shotgun (WGS) entry which is preliminary data.</text>
</comment>
<dbReference type="SUPFAM" id="SSF56300">
    <property type="entry name" value="Metallo-dependent phosphatases"/>
    <property type="match status" value="1"/>
</dbReference>
<dbReference type="InterPro" id="IPR000184">
    <property type="entry name" value="Bac_surfAg_D15"/>
</dbReference>
<dbReference type="Gene3D" id="3.60.21.10">
    <property type="match status" value="1"/>
</dbReference>
<evidence type="ECO:0000313" key="5">
    <source>
        <dbReference type="EMBL" id="MFN0290204.1"/>
    </source>
</evidence>
<dbReference type="InterPro" id="IPR029052">
    <property type="entry name" value="Metallo-depent_PP-like"/>
</dbReference>
<name>A0ABW9JEZ3_9SPHI</name>
<dbReference type="RefSeq" id="WP_138727792.1">
    <property type="nucleotide sequence ID" value="NZ_SRMP02000001.1"/>
</dbReference>
<feature type="domain" description="Bacterial surface antigen (D15)" evidence="4">
    <location>
        <begin position="886"/>
        <end position="1162"/>
    </location>
</feature>
<proteinExistence type="predicted"/>
<gene>
    <name evidence="5" type="ORF">E5L68_002315</name>
</gene>
<keyword evidence="2" id="KW-0472">Membrane</keyword>
<dbReference type="InterPro" id="IPR004843">
    <property type="entry name" value="Calcineurin-like_PHP"/>
</dbReference>
<reference evidence="5 6" key="1">
    <citation type="submission" date="2024-12" db="EMBL/GenBank/DDBJ databases">
        <authorList>
            <person name="Hu S."/>
        </authorList>
    </citation>
    <scope>NUCLEOTIDE SEQUENCE [LARGE SCALE GENOMIC DNA]</scope>
    <source>
        <strain evidence="5 6">P-25</strain>
    </source>
</reference>
<accession>A0ABW9JEZ3</accession>
<evidence type="ECO:0000259" key="3">
    <source>
        <dbReference type="Pfam" id="PF00149"/>
    </source>
</evidence>
<keyword evidence="6" id="KW-1185">Reference proteome</keyword>
<dbReference type="Pfam" id="PF01103">
    <property type="entry name" value="Omp85"/>
    <property type="match status" value="1"/>
</dbReference>
<dbReference type="Proteomes" id="UP001517367">
    <property type="component" value="Unassembled WGS sequence"/>
</dbReference>
<evidence type="ECO:0000256" key="2">
    <source>
        <dbReference type="ARBA" id="ARBA00023136"/>
    </source>
</evidence>
<protein>
    <submittedName>
        <fullName evidence="5">Metallophosphoesterase</fullName>
    </submittedName>
</protein>
<evidence type="ECO:0000256" key="1">
    <source>
        <dbReference type="ARBA" id="ARBA00004370"/>
    </source>
</evidence>
<sequence>MLRKITFIVLFVLTGFYVTAQSDVKYRVILIGDAGEMNTGQLQSLKSSANHVIKGKTTTLFLGDNIYPTGMGLPADKNVKETEQILKSQFEPMRAKGAAVYFIPGNHDWDKSGPNGLAKIQAQGAFLASFNDPLLKLIPENGCPNPVAINLTDKLTIIAYDSEWWLFPYDKTNPDCECNTREQVTMRMRELLDQNKGKMIILASHHPFQSYGVHGGYYTFKNHLFPLTSLNKNLYIPLPVIGSLYPFLRTTFVNPEDMGHPLYKEMIAKVNGVFGDLPNVVYAAGHEHGLQFIKGKQLQIVSGAGAKHSPNKLGKNSLFHSYESGYVVADQLMNNDMRYEYYTYNDKEGVKKVFTYTQAYQQVELGQTTKLSKVITADSVITKVKPSFDSVSRFHRYLFGDNYRKDYAMDTKLPVIRISEIYGGLMPTQLGGGNQSRSLRLVDKNGKEYVLRSVEKFPEVLLPQGLRNTFAKDVMRDNMASQHPFTALIVPVLAKAAKVPYSNPMIGLVSPDQNLGDYAPIFENTICLLEERNPLGASDNTTKMLKKLDKDNDNTYDAKMYLRAKALDVLLGDWDRHEDQWRWKADTTKKGLKYLPVPRDRDQVLYRADGKIQRFAQKSDLLPMMQGIEKDLKDGNWFLWEGRAMNSKILSQYTEAQWDKEVREFCDFFTDEVFEEALKRLPKESYALRHDQFLAQLKQRKATLPKVMNEYYHFFNRIVDIQASHKNEKAEINGLADGHLKVELYKINKSGELKDVTFSRVFDPKVTKQIRLYMRDGNDSVHIDNQTSPINLKVIAGHGKKVYNVNASRNSVRLFGLKDENVFEGEEVGKLRTKLATDTSNATYLGKDLYSRTSLYPNFGFNVDDGFSLGAFMKITNPGFRKQPYGNSQSISALYAFATSAIRFKYTGDWLKAIGNADVVVHANVQAPDNTRNFFGVGNATSSANDISYYRTRANLIQLETTLRWRRPKSTFSIGPSFQFYSFDPSDNQNKFINNIAELNSSDRFTIDQEKLYAGAVVNFINNTKDNELLPTLGSYIDFKLMGYKGISSAAKSFSQFNGSIALYKNLDGRANLVLANRFGGAVTIGNPAFYQYAYLGGEGTLLGYRQFRFAGKHSFYNNLELRIKLGDFVSYVLPGQVGFMGLYDVGRVWAKNDPLSQWHHGVGGGLYFSPAQLTILRMIAAYSKEGWYPQFSMNFRF</sequence>